<dbReference type="AlphaFoldDB" id="A0A2N5Y475"/>
<evidence type="ECO:0000313" key="2">
    <source>
        <dbReference type="Proteomes" id="UP000234845"/>
    </source>
</evidence>
<accession>A0A2N5Y475</accession>
<gene>
    <name evidence="1" type="ORF">CWI75_07180</name>
</gene>
<proteinExistence type="predicted"/>
<comment type="caution">
    <text evidence="1">The sequence shown here is derived from an EMBL/GenBank/DDBJ whole genome shotgun (WGS) entry which is preliminary data.</text>
</comment>
<dbReference type="OrthoDB" id="5801496at2"/>
<sequence>MADILPFRKPSLKERHKGNTLCRHGHHKWLVDKARQFDVKQGRLVTCYRCSRCGKERVSAD</sequence>
<reference evidence="2" key="1">
    <citation type="submission" date="2017-11" db="EMBL/GenBank/DDBJ databases">
        <title>The draft genome sequence of Chromatocurvus sp. F02.</title>
        <authorList>
            <person name="Du Z.-J."/>
            <person name="Chang Y.-Q."/>
        </authorList>
    </citation>
    <scope>NUCLEOTIDE SEQUENCE [LARGE SCALE GENOMIC DNA]</scope>
    <source>
        <strain evidence="2">F02</strain>
    </source>
</reference>
<evidence type="ECO:0000313" key="1">
    <source>
        <dbReference type="EMBL" id="PLW83189.1"/>
    </source>
</evidence>
<name>A0A2N5Y475_9GAMM</name>
<dbReference type="EMBL" id="PKLZ01000003">
    <property type="protein sequence ID" value="PLW83189.1"/>
    <property type="molecule type" value="Genomic_DNA"/>
</dbReference>
<dbReference type="Proteomes" id="UP000234845">
    <property type="component" value="Unassembled WGS sequence"/>
</dbReference>
<organism evidence="1 2">
    <name type="scientific">Kineobactrum sediminis</name>
    <dbReference type="NCBI Taxonomy" id="1905677"/>
    <lineage>
        <taxon>Bacteria</taxon>
        <taxon>Pseudomonadati</taxon>
        <taxon>Pseudomonadota</taxon>
        <taxon>Gammaproteobacteria</taxon>
        <taxon>Cellvibrionales</taxon>
        <taxon>Halieaceae</taxon>
        <taxon>Kineobactrum</taxon>
    </lineage>
</organism>
<keyword evidence="2" id="KW-1185">Reference proteome</keyword>
<protein>
    <submittedName>
        <fullName evidence="1">Uncharacterized protein</fullName>
    </submittedName>
</protein>
<dbReference type="RefSeq" id="WP_101520791.1">
    <property type="nucleotide sequence ID" value="NZ_PKLZ01000003.1"/>
</dbReference>